<keyword evidence="3" id="KW-0597">Phosphoprotein</keyword>
<dbReference type="Proteomes" id="UP000578449">
    <property type="component" value="Unassembled WGS sequence"/>
</dbReference>
<dbReference type="Gene3D" id="3.30.565.10">
    <property type="entry name" value="Histidine kinase-like ATPase, C-terminal domain"/>
    <property type="match status" value="1"/>
</dbReference>
<dbReference type="InterPro" id="IPR036890">
    <property type="entry name" value="HATPase_C_sf"/>
</dbReference>
<comment type="caution">
    <text evidence="13">The sequence shown here is derived from an EMBL/GenBank/DDBJ whole genome shotgun (WGS) entry which is preliminary data.</text>
</comment>
<evidence type="ECO:0000256" key="7">
    <source>
        <dbReference type="ARBA" id="ARBA00022840"/>
    </source>
</evidence>
<dbReference type="EMBL" id="JACHGN010000010">
    <property type="protein sequence ID" value="MBB5135068.1"/>
    <property type="molecule type" value="Genomic_DNA"/>
</dbReference>
<dbReference type="GO" id="GO:0000155">
    <property type="term" value="F:phosphorelay sensor kinase activity"/>
    <property type="evidence" value="ECO:0007669"/>
    <property type="project" value="InterPro"/>
</dbReference>
<keyword evidence="7" id="KW-0067">ATP-binding</keyword>
<feature type="transmembrane region" description="Helical" evidence="10">
    <location>
        <begin position="15"/>
        <end position="33"/>
    </location>
</feature>
<sequence length="398" mass="41127">MIARWVHNVLQPGHGPARVGVMLAALVGDLLFVETGAGAAGWAFALAAFGLGLLFGLWSPLAAVLVQAGMLALMDVLGLGVVVAIKVMTCVTLFDLAVRRPGRSFAAGAVAVALVMCFNLFGALPAELPSVLFRVAIVVGVPFLLGGYVRMMSEAAERERERVAQRIVASRTAERAAIARELHDLVAHHVSSMVLRVGVARHVLPRDDPRVTATLDDLHASGTAALADLRKLVAILRDPARVGDDPAASIVDPGTLPAALDAVMERGRGNGLDVRAAIDPAVAGLDALRGIAVLRLAQEGLANVAKHAGPAARVWVGVTVGDDRSVHLDIADDGSRGAPGQTAPPGQTAQAGQRRQPGHGLVGMRERVDLLGGHLEVGPAGPGGAGWRLSAMLPEPAA</sequence>
<name>A0A840P5X4_9ACTN</name>
<dbReference type="GO" id="GO:0016020">
    <property type="term" value="C:membrane"/>
    <property type="evidence" value="ECO:0007669"/>
    <property type="project" value="InterPro"/>
</dbReference>
<dbReference type="GO" id="GO:0046983">
    <property type="term" value="F:protein dimerization activity"/>
    <property type="evidence" value="ECO:0007669"/>
    <property type="project" value="InterPro"/>
</dbReference>
<feature type="region of interest" description="Disordered" evidence="9">
    <location>
        <begin position="331"/>
        <end position="359"/>
    </location>
</feature>
<organism evidence="13 14">
    <name type="scientific">Thermocatellispora tengchongensis</name>
    <dbReference type="NCBI Taxonomy" id="1073253"/>
    <lineage>
        <taxon>Bacteria</taxon>
        <taxon>Bacillati</taxon>
        <taxon>Actinomycetota</taxon>
        <taxon>Actinomycetes</taxon>
        <taxon>Streptosporangiales</taxon>
        <taxon>Streptosporangiaceae</taxon>
        <taxon>Thermocatellispora</taxon>
    </lineage>
</organism>
<keyword evidence="6 13" id="KW-0418">Kinase</keyword>
<reference evidence="13 14" key="1">
    <citation type="submission" date="2020-08" db="EMBL/GenBank/DDBJ databases">
        <title>Genomic Encyclopedia of Type Strains, Phase IV (KMG-IV): sequencing the most valuable type-strain genomes for metagenomic binning, comparative biology and taxonomic classification.</title>
        <authorList>
            <person name="Goeker M."/>
        </authorList>
    </citation>
    <scope>NUCLEOTIDE SEQUENCE [LARGE SCALE GENOMIC DNA]</scope>
    <source>
        <strain evidence="13 14">DSM 45615</strain>
    </source>
</reference>
<keyword evidence="10" id="KW-0472">Membrane</keyword>
<proteinExistence type="predicted"/>
<evidence type="ECO:0000256" key="1">
    <source>
        <dbReference type="ARBA" id="ARBA00000085"/>
    </source>
</evidence>
<evidence type="ECO:0000256" key="8">
    <source>
        <dbReference type="ARBA" id="ARBA00023012"/>
    </source>
</evidence>
<feature type="transmembrane region" description="Helical" evidence="10">
    <location>
        <begin position="131"/>
        <end position="149"/>
    </location>
</feature>
<evidence type="ECO:0000256" key="9">
    <source>
        <dbReference type="SAM" id="MobiDB-lite"/>
    </source>
</evidence>
<evidence type="ECO:0000313" key="13">
    <source>
        <dbReference type="EMBL" id="MBB5135068.1"/>
    </source>
</evidence>
<feature type="compositionally biased region" description="Polar residues" evidence="9">
    <location>
        <begin position="344"/>
        <end position="353"/>
    </location>
</feature>
<keyword evidence="10" id="KW-1133">Transmembrane helix</keyword>
<dbReference type="Pfam" id="PF02518">
    <property type="entry name" value="HATPase_c"/>
    <property type="match status" value="1"/>
</dbReference>
<dbReference type="GO" id="GO:0005524">
    <property type="term" value="F:ATP binding"/>
    <property type="evidence" value="ECO:0007669"/>
    <property type="project" value="UniProtKB-KW"/>
</dbReference>
<protein>
    <recommendedName>
        <fullName evidence="2">histidine kinase</fullName>
        <ecNumber evidence="2">2.7.13.3</ecNumber>
    </recommendedName>
</protein>
<feature type="transmembrane region" description="Helical" evidence="10">
    <location>
        <begin position="40"/>
        <end position="58"/>
    </location>
</feature>
<dbReference type="SUPFAM" id="SSF55874">
    <property type="entry name" value="ATPase domain of HSP90 chaperone/DNA topoisomerase II/histidine kinase"/>
    <property type="match status" value="1"/>
</dbReference>
<dbReference type="InterPro" id="IPR050482">
    <property type="entry name" value="Sensor_HK_TwoCompSys"/>
</dbReference>
<evidence type="ECO:0000259" key="12">
    <source>
        <dbReference type="Pfam" id="PF07730"/>
    </source>
</evidence>
<evidence type="ECO:0000256" key="10">
    <source>
        <dbReference type="SAM" id="Phobius"/>
    </source>
</evidence>
<evidence type="ECO:0000256" key="4">
    <source>
        <dbReference type="ARBA" id="ARBA00022679"/>
    </source>
</evidence>
<evidence type="ECO:0000256" key="5">
    <source>
        <dbReference type="ARBA" id="ARBA00022741"/>
    </source>
</evidence>
<dbReference type="AlphaFoldDB" id="A0A840P5X4"/>
<feature type="domain" description="Histidine kinase/HSP90-like ATPase" evidence="11">
    <location>
        <begin position="293"/>
        <end position="391"/>
    </location>
</feature>
<evidence type="ECO:0000259" key="11">
    <source>
        <dbReference type="Pfam" id="PF02518"/>
    </source>
</evidence>
<gene>
    <name evidence="13" type="ORF">HNP84_004804</name>
</gene>
<feature type="domain" description="Signal transduction histidine kinase subgroup 3 dimerisation and phosphoacceptor" evidence="12">
    <location>
        <begin position="174"/>
        <end position="239"/>
    </location>
</feature>
<comment type="catalytic activity">
    <reaction evidence="1">
        <text>ATP + protein L-histidine = ADP + protein N-phospho-L-histidine.</text>
        <dbReference type="EC" id="2.7.13.3"/>
    </reaction>
</comment>
<dbReference type="PANTHER" id="PTHR24421:SF10">
    <property type="entry name" value="NITRATE_NITRITE SENSOR PROTEIN NARQ"/>
    <property type="match status" value="1"/>
</dbReference>
<dbReference type="Pfam" id="PF07730">
    <property type="entry name" value="HisKA_3"/>
    <property type="match status" value="1"/>
</dbReference>
<feature type="transmembrane region" description="Helical" evidence="10">
    <location>
        <begin position="105"/>
        <end position="125"/>
    </location>
</feature>
<dbReference type="InterPro" id="IPR011712">
    <property type="entry name" value="Sig_transdc_His_kin_sub3_dim/P"/>
</dbReference>
<dbReference type="PANTHER" id="PTHR24421">
    <property type="entry name" value="NITRATE/NITRITE SENSOR PROTEIN NARX-RELATED"/>
    <property type="match status" value="1"/>
</dbReference>
<keyword evidence="14" id="KW-1185">Reference proteome</keyword>
<evidence type="ECO:0000256" key="3">
    <source>
        <dbReference type="ARBA" id="ARBA00022553"/>
    </source>
</evidence>
<evidence type="ECO:0000313" key="14">
    <source>
        <dbReference type="Proteomes" id="UP000578449"/>
    </source>
</evidence>
<keyword evidence="10" id="KW-0812">Transmembrane</keyword>
<evidence type="ECO:0000256" key="6">
    <source>
        <dbReference type="ARBA" id="ARBA00022777"/>
    </source>
</evidence>
<dbReference type="RefSeq" id="WP_221336640.1">
    <property type="nucleotide sequence ID" value="NZ_BAABIX010000042.1"/>
</dbReference>
<dbReference type="EC" id="2.7.13.3" evidence="2"/>
<dbReference type="InterPro" id="IPR003594">
    <property type="entry name" value="HATPase_dom"/>
</dbReference>
<dbReference type="CDD" id="cd16917">
    <property type="entry name" value="HATPase_UhpB-NarQ-NarX-like"/>
    <property type="match status" value="1"/>
</dbReference>
<accession>A0A840P5X4</accession>
<keyword evidence="4" id="KW-0808">Transferase</keyword>
<dbReference type="Gene3D" id="1.20.5.1930">
    <property type="match status" value="1"/>
</dbReference>
<keyword evidence="5" id="KW-0547">Nucleotide-binding</keyword>
<evidence type="ECO:0000256" key="2">
    <source>
        <dbReference type="ARBA" id="ARBA00012438"/>
    </source>
</evidence>
<keyword evidence="8" id="KW-0902">Two-component regulatory system</keyword>